<accession>A0A7W3J515</accession>
<proteinExistence type="inferred from homology"/>
<dbReference type="RefSeq" id="WP_312876893.1">
    <property type="nucleotide sequence ID" value="NZ_BAAATF010000002.1"/>
</dbReference>
<organism evidence="7 8">
    <name type="scientific">Promicromonospora sukumoe</name>
    <dbReference type="NCBI Taxonomy" id="88382"/>
    <lineage>
        <taxon>Bacteria</taxon>
        <taxon>Bacillati</taxon>
        <taxon>Actinomycetota</taxon>
        <taxon>Actinomycetes</taxon>
        <taxon>Micrococcales</taxon>
        <taxon>Promicromonosporaceae</taxon>
        <taxon>Promicromonospora</taxon>
    </lineage>
</organism>
<dbReference type="Proteomes" id="UP000540568">
    <property type="component" value="Unassembled WGS sequence"/>
</dbReference>
<evidence type="ECO:0000259" key="6">
    <source>
        <dbReference type="PROSITE" id="PS51352"/>
    </source>
</evidence>
<name>A0A7W3J515_9MICO</name>
<dbReference type="SUPFAM" id="SSF52833">
    <property type="entry name" value="Thioredoxin-like"/>
    <property type="match status" value="1"/>
</dbReference>
<dbReference type="InterPro" id="IPR036249">
    <property type="entry name" value="Thioredoxin-like_sf"/>
</dbReference>
<evidence type="ECO:0000256" key="2">
    <source>
        <dbReference type="ARBA" id="ARBA00022729"/>
    </source>
</evidence>
<evidence type="ECO:0000313" key="7">
    <source>
        <dbReference type="EMBL" id="MBA8806446.1"/>
    </source>
</evidence>
<dbReference type="InterPro" id="IPR013766">
    <property type="entry name" value="Thioredoxin_domain"/>
</dbReference>
<keyword evidence="8" id="KW-1185">Reference proteome</keyword>
<dbReference type="GO" id="GO:0016491">
    <property type="term" value="F:oxidoreductase activity"/>
    <property type="evidence" value="ECO:0007669"/>
    <property type="project" value="UniProtKB-KW"/>
</dbReference>
<keyword evidence="4" id="KW-1015">Disulfide bond</keyword>
<evidence type="ECO:0000256" key="1">
    <source>
        <dbReference type="ARBA" id="ARBA00005791"/>
    </source>
</evidence>
<dbReference type="AlphaFoldDB" id="A0A7W3J515"/>
<evidence type="ECO:0000256" key="4">
    <source>
        <dbReference type="ARBA" id="ARBA00023157"/>
    </source>
</evidence>
<comment type="caution">
    <text evidence="7">The sequence shown here is derived from an EMBL/GenBank/DDBJ whole genome shotgun (WGS) entry which is preliminary data.</text>
</comment>
<dbReference type="InterPro" id="IPR012336">
    <property type="entry name" value="Thioredoxin-like_fold"/>
</dbReference>
<dbReference type="GO" id="GO:0016853">
    <property type="term" value="F:isomerase activity"/>
    <property type="evidence" value="ECO:0007669"/>
    <property type="project" value="UniProtKB-KW"/>
</dbReference>
<comment type="similarity">
    <text evidence="1">Belongs to the thioredoxin family. DsbA subfamily.</text>
</comment>
<keyword evidence="3" id="KW-0560">Oxidoreductase</keyword>
<dbReference type="EMBL" id="JACGWV010000001">
    <property type="protein sequence ID" value="MBA8806446.1"/>
    <property type="molecule type" value="Genomic_DNA"/>
</dbReference>
<dbReference type="PROSITE" id="PS51352">
    <property type="entry name" value="THIOREDOXIN_2"/>
    <property type="match status" value="1"/>
</dbReference>
<evidence type="ECO:0000256" key="5">
    <source>
        <dbReference type="ARBA" id="ARBA00023284"/>
    </source>
</evidence>
<reference evidence="7 8" key="1">
    <citation type="submission" date="2020-07" db="EMBL/GenBank/DDBJ databases">
        <title>Sequencing the genomes of 1000 actinobacteria strains.</title>
        <authorList>
            <person name="Klenk H.-P."/>
        </authorList>
    </citation>
    <scope>NUCLEOTIDE SEQUENCE [LARGE SCALE GENOMIC DNA]</scope>
    <source>
        <strain evidence="7 8">DSM 44121</strain>
    </source>
</reference>
<gene>
    <name evidence="7" type="ORF">FHX71_000388</name>
</gene>
<dbReference type="PANTHER" id="PTHR13887:SF14">
    <property type="entry name" value="DISULFIDE BOND FORMATION PROTEIN D"/>
    <property type="match status" value="1"/>
</dbReference>
<evidence type="ECO:0000256" key="3">
    <source>
        <dbReference type="ARBA" id="ARBA00023002"/>
    </source>
</evidence>
<keyword evidence="5" id="KW-0676">Redox-active center</keyword>
<keyword evidence="7" id="KW-0413">Isomerase</keyword>
<protein>
    <submittedName>
        <fullName evidence="7">Protein-disulfide isomerase</fullName>
    </submittedName>
</protein>
<dbReference type="PANTHER" id="PTHR13887">
    <property type="entry name" value="GLUTATHIONE S-TRANSFERASE KAPPA"/>
    <property type="match status" value="1"/>
</dbReference>
<feature type="domain" description="Thioredoxin" evidence="6">
    <location>
        <begin position="9"/>
        <end position="158"/>
    </location>
</feature>
<dbReference type="Pfam" id="PF13462">
    <property type="entry name" value="Thioredoxin_4"/>
    <property type="match status" value="1"/>
</dbReference>
<sequence>MLLAGVLGLVVLLVVFILTSRPDAPTGDAQVVREDSHVLNQAADEQAVLVEFLDFECEVCRAYYPTVEQLKEQYGEELTVVIRYFPIPAHANSVHAAVAVEAAAGQDALEPMYQRMYETQAEWGEVQDSQAEVFRGFARDLGLDLEQFDAAVADPATAERVQRDFDEGRALGVSGTPTFFLDGEKLETQSPADLVAAVEGSLGQ</sequence>
<evidence type="ECO:0000313" key="8">
    <source>
        <dbReference type="Proteomes" id="UP000540568"/>
    </source>
</evidence>
<dbReference type="Gene3D" id="3.40.30.10">
    <property type="entry name" value="Glutaredoxin"/>
    <property type="match status" value="1"/>
</dbReference>
<keyword evidence="2" id="KW-0732">Signal</keyword>